<dbReference type="Proteomes" id="UP000215224">
    <property type="component" value="Chromosome"/>
</dbReference>
<dbReference type="AlphaFoldDB" id="A0A223KP27"/>
<evidence type="ECO:0000256" key="2">
    <source>
        <dbReference type="SAM" id="Phobius"/>
    </source>
</evidence>
<feature type="transmembrane region" description="Helical" evidence="2">
    <location>
        <begin position="6"/>
        <end position="22"/>
    </location>
</feature>
<feature type="compositionally biased region" description="Polar residues" evidence="1">
    <location>
        <begin position="50"/>
        <end position="62"/>
    </location>
</feature>
<dbReference type="RefSeq" id="WP_066411149.1">
    <property type="nucleotide sequence ID" value="NZ_CP018866.1"/>
</dbReference>
<evidence type="ECO:0000313" key="4">
    <source>
        <dbReference type="Proteomes" id="UP000215224"/>
    </source>
</evidence>
<feature type="region of interest" description="Disordered" evidence="1">
    <location>
        <begin position="39"/>
        <end position="62"/>
    </location>
</feature>
<accession>A0A223KP27</accession>
<evidence type="ECO:0000256" key="1">
    <source>
        <dbReference type="SAM" id="MobiDB-lite"/>
    </source>
</evidence>
<gene>
    <name evidence="3" type="ORF">BC6307_07335</name>
</gene>
<name>A0A223KP27_9BACI</name>
<keyword evidence="2" id="KW-1133">Transmembrane helix</keyword>
<organism evidence="3 4">
    <name type="scientific">Sutcliffiella cohnii</name>
    <dbReference type="NCBI Taxonomy" id="33932"/>
    <lineage>
        <taxon>Bacteria</taxon>
        <taxon>Bacillati</taxon>
        <taxon>Bacillota</taxon>
        <taxon>Bacilli</taxon>
        <taxon>Bacillales</taxon>
        <taxon>Bacillaceae</taxon>
        <taxon>Sutcliffiella</taxon>
    </lineage>
</organism>
<reference evidence="3 4" key="1">
    <citation type="submission" date="2016-12" db="EMBL/GenBank/DDBJ databases">
        <title>The whole genome sequencing and assembly of Bacillus cohnii DSM 6307T strain.</title>
        <authorList>
            <person name="Lee Y.-J."/>
            <person name="Yi H."/>
            <person name="Bahn Y.-S."/>
            <person name="Kim J.F."/>
            <person name="Lee D.-W."/>
        </authorList>
    </citation>
    <scope>NUCLEOTIDE SEQUENCE [LARGE SCALE GENOMIC DNA]</scope>
    <source>
        <strain evidence="3 4">DSM 6307</strain>
    </source>
</reference>
<feature type="compositionally biased region" description="Basic and acidic residues" evidence="1">
    <location>
        <begin position="39"/>
        <end position="49"/>
    </location>
</feature>
<dbReference type="KEGG" id="bcoh:BC6307_07335"/>
<protein>
    <submittedName>
        <fullName evidence="3">Uncharacterized protein</fullName>
    </submittedName>
</protein>
<sequence length="62" mass="7213">MVLVWSIVGVFVVALLLFGYFLDKKTNRYKRISDKNAKDGLDSIKDETQKQNPPNSNHTSWW</sequence>
<keyword evidence="2" id="KW-0812">Transmembrane</keyword>
<proteinExistence type="predicted"/>
<keyword evidence="4" id="KW-1185">Reference proteome</keyword>
<dbReference type="EMBL" id="CP018866">
    <property type="protein sequence ID" value="AST91104.1"/>
    <property type="molecule type" value="Genomic_DNA"/>
</dbReference>
<evidence type="ECO:0000313" key="3">
    <source>
        <dbReference type="EMBL" id="AST91104.1"/>
    </source>
</evidence>
<keyword evidence="2" id="KW-0472">Membrane</keyword>
<dbReference type="STRING" id="1314751.GCA_001591425_00305"/>